<evidence type="ECO:0000313" key="1">
    <source>
        <dbReference type="EMBL" id="SVB94152.1"/>
    </source>
</evidence>
<dbReference type="AlphaFoldDB" id="A0A382I4A4"/>
<protein>
    <submittedName>
        <fullName evidence="1">Uncharacterized protein</fullName>
    </submittedName>
</protein>
<accession>A0A382I4A4</accession>
<sequence length="22" mass="2642">MVVFERGVHRRTGVRGLVWEEE</sequence>
<name>A0A382I4A4_9ZZZZ</name>
<dbReference type="EMBL" id="UINC01064971">
    <property type="protein sequence ID" value="SVB94152.1"/>
    <property type="molecule type" value="Genomic_DNA"/>
</dbReference>
<gene>
    <name evidence="1" type="ORF">METZ01_LOCUS247006</name>
</gene>
<proteinExistence type="predicted"/>
<reference evidence="1" key="1">
    <citation type="submission" date="2018-05" db="EMBL/GenBank/DDBJ databases">
        <authorList>
            <person name="Lanie J.A."/>
            <person name="Ng W.-L."/>
            <person name="Kazmierczak K.M."/>
            <person name="Andrzejewski T.M."/>
            <person name="Davidsen T.M."/>
            <person name="Wayne K.J."/>
            <person name="Tettelin H."/>
            <person name="Glass J.I."/>
            <person name="Rusch D."/>
            <person name="Podicherti R."/>
            <person name="Tsui H.-C.T."/>
            <person name="Winkler M.E."/>
        </authorList>
    </citation>
    <scope>NUCLEOTIDE SEQUENCE</scope>
</reference>
<organism evidence="1">
    <name type="scientific">marine metagenome</name>
    <dbReference type="NCBI Taxonomy" id="408172"/>
    <lineage>
        <taxon>unclassified sequences</taxon>
        <taxon>metagenomes</taxon>
        <taxon>ecological metagenomes</taxon>
    </lineage>
</organism>